<gene>
    <name evidence="1" type="ORF">Amac_044680</name>
</gene>
<name>A0A5M3WUC4_9ACTN</name>
<proteinExistence type="predicted"/>
<dbReference type="EMBL" id="BLAE01000025">
    <property type="protein sequence ID" value="GES10871.1"/>
    <property type="molecule type" value="Genomic_DNA"/>
</dbReference>
<accession>A0A5M3WUC4</accession>
<evidence type="ECO:0000313" key="1">
    <source>
        <dbReference type="EMBL" id="GES10871.1"/>
    </source>
</evidence>
<dbReference type="RefSeq" id="WP_155356280.1">
    <property type="nucleotide sequence ID" value="NZ_BLAE01000025.1"/>
</dbReference>
<dbReference type="AlphaFoldDB" id="A0A5M3WUC4"/>
<keyword evidence="2" id="KW-1185">Reference proteome</keyword>
<comment type="caution">
    <text evidence="1">The sequence shown here is derived from an EMBL/GenBank/DDBJ whole genome shotgun (WGS) entry which is preliminary data.</text>
</comment>
<protein>
    <submittedName>
        <fullName evidence="1">Uncharacterized protein</fullName>
    </submittedName>
</protein>
<evidence type="ECO:0000313" key="2">
    <source>
        <dbReference type="Proteomes" id="UP000331127"/>
    </source>
</evidence>
<reference evidence="1 2" key="1">
    <citation type="submission" date="2019-10" db="EMBL/GenBank/DDBJ databases">
        <title>Whole genome shotgun sequence of Acrocarpospora macrocephala NBRC 16266.</title>
        <authorList>
            <person name="Ichikawa N."/>
            <person name="Kimura A."/>
            <person name="Kitahashi Y."/>
            <person name="Komaki H."/>
            <person name="Oguchi A."/>
        </authorList>
    </citation>
    <scope>NUCLEOTIDE SEQUENCE [LARGE SCALE GENOMIC DNA]</scope>
    <source>
        <strain evidence="1 2">NBRC 16266</strain>
    </source>
</reference>
<organism evidence="1 2">
    <name type="scientific">Acrocarpospora macrocephala</name>
    <dbReference type="NCBI Taxonomy" id="150177"/>
    <lineage>
        <taxon>Bacteria</taxon>
        <taxon>Bacillati</taxon>
        <taxon>Actinomycetota</taxon>
        <taxon>Actinomycetes</taxon>
        <taxon>Streptosporangiales</taxon>
        <taxon>Streptosporangiaceae</taxon>
        <taxon>Acrocarpospora</taxon>
    </lineage>
</organism>
<dbReference type="OrthoDB" id="3543005at2"/>
<dbReference type="Proteomes" id="UP000331127">
    <property type="component" value="Unassembled WGS sequence"/>
</dbReference>
<sequence>MAPEPQDMALNPRREELLRALARVRMYAAGLEAALDPAHAAFTGKAVWVGPVARDFTAELTGRRARLRVLTQRIVEDLENELRATPERVARPSAAW</sequence>